<evidence type="ECO:0000313" key="1">
    <source>
        <dbReference type="EMBL" id="AWB84767.1"/>
    </source>
</evidence>
<dbReference type="AlphaFoldDB" id="A0A2S0WG68"/>
<dbReference type="EMBL" id="CP026948">
    <property type="protein sequence ID" value="AWB84767.1"/>
    <property type="molecule type" value="Genomic_DNA"/>
</dbReference>
<accession>A0A2S0WG68</accession>
<evidence type="ECO:0000313" key="2">
    <source>
        <dbReference type="Proteomes" id="UP000244754"/>
    </source>
</evidence>
<reference evidence="2" key="1">
    <citation type="submission" date="2018-01" db="EMBL/GenBank/DDBJ databases">
        <authorList>
            <person name="Li J."/>
        </authorList>
    </citation>
    <scope>NUCLEOTIDE SEQUENCE [LARGE SCALE GENOMIC DNA]</scope>
    <source>
        <strain evidence="2">2184</strain>
    </source>
</reference>
<keyword evidence="2" id="KW-1185">Reference proteome</keyword>
<dbReference type="Proteomes" id="UP000244754">
    <property type="component" value="Chromosome"/>
</dbReference>
<proteinExistence type="predicted"/>
<protein>
    <submittedName>
        <fullName evidence="1">Uncharacterized protein</fullName>
    </submittedName>
</protein>
<organism evidence="1 2">
    <name type="scientific">Corynebacterium liangguodongii</name>
    <dbReference type="NCBI Taxonomy" id="2079535"/>
    <lineage>
        <taxon>Bacteria</taxon>
        <taxon>Bacillati</taxon>
        <taxon>Actinomycetota</taxon>
        <taxon>Actinomycetes</taxon>
        <taxon>Mycobacteriales</taxon>
        <taxon>Corynebacteriaceae</taxon>
        <taxon>Corynebacterium</taxon>
    </lineage>
</organism>
<gene>
    <name evidence="1" type="ORF">C3E79_10025</name>
</gene>
<name>A0A2S0WG68_9CORY</name>
<sequence>MKIVTIAAGYAHIFRDSAKDLYPEPMNINFAGEVERTKNGMWKAIPSTALGQVRRFPTYATRREAAEALADGNITL</sequence>
<dbReference type="KEGG" id="clia:C3E79_10025"/>
<dbReference type="RefSeq" id="WP_108404775.1">
    <property type="nucleotide sequence ID" value="NZ_CP026948.1"/>
</dbReference>